<protein>
    <submittedName>
        <fullName evidence="1">Metallothionein type 2</fullName>
    </submittedName>
</protein>
<organism evidence="1 2">
    <name type="scientific">Melia azedarach</name>
    <name type="common">Chinaberry tree</name>
    <dbReference type="NCBI Taxonomy" id="155640"/>
    <lineage>
        <taxon>Eukaryota</taxon>
        <taxon>Viridiplantae</taxon>
        <taxon>Streptophyta</taxon>
        <taxon>Embryophyta</taxon>
        <taxon>Tracheophyta</taxon>
        <taxon>Spermatophyta</taxon>
        <taxon>Magnoliopsida</taxon>
        <taxon>eudicotyledons</taxon>
        <taxon>Gunneridae</taxon>
        <taxon>Pentapetalae</taxon>
        <taxon>rosids</taxon>
        <taxon>malvids</taxon>
        <taxon>Sapindales</taxon>
        <taxon>Meliaceae</taxon>
        <taxon>Melia</taxon>
    </lineage>
</organism>
<gene>
    <name evidence="1" type="ORF">OWV82_021558</name>
</gene>
<keyword evidence="2" id="KW-1185">Reference proteome</keyword>
<dbReference type="Proteomes" id="UP001164539">
    <property type="component" value="Chromosome 12"/>
</dbReference>
<reference evidence="1 2" key="1">
    <citation type="journal article" date="2023" name="Science">
        <title>Complex scaffold remodeling in plant triterpene biosynthesis.</title>
        <authorList>
            <person name="De La Pena R."/>
            <person name="Hodgson H."/>
            <person name="Liu J.C."/>
            <person name="Stephenson M.J."/>
            <person name="Martin A.C."/>
            <person name="Owen C."/>
            <person name="Harkess A."/>
            <person name="Leebens-Mack J."/>
            <person name="Jimenez L.E."/>
            <person name="Osbourn A."/>
            <person name="Sattely E.S."/>
        </authorList>
    </citation>
    <scope>NUCLEOTIDE SEQUENCE [LARGE SCALE GENOMIC DNA]</scope>
    <source>
        <strain evidence="2">cv. JPN11</strain>
        <tissue evidence="1">Leaf</tissue>
    </source>
</reference>
<comment type="caution">
    <text evidence="1">The sequence shown here is derived from an EMBL/GenBank/DDBJ whole genome shotgun (WGS) entry which is preliminary data.</text>
</comment>
<proteinExistence type="predicted"/>
<dbReference type="EMBL" id="CM051405">
    <property type="protein sequence ID" value="KAJ4704681.1"/>
    <property type="molecule type" value="Genomic_DNA"/>
</dbReference>
<sequence length="110" mass="11463">MISIHETWTADTSLFPLINSYHPVKKNHRVILFGNLKMACCGGNVPEASKSCGCEGEKKNVTAESLVPEVAPQKAGSGACRQEGAEASGGCENGGCKCGPTCNCNPCTCK</sequence>
<evidence type="ECO:0000313" key="2">
    <source>
        <dbReference type="Proteomes" id="UP001164539"/>
    </source>
</evidence>
<accession>A0ACC1X0I3</accession>
<evidence type="ECO:0000313" key="1">
    <source>
        <dbReference type="EMBL" id="KAJ4704681.1"/>
    </source>
</evidence>
<name>A0ACC1X0I3_MELAZ</name>